<protein>
    <submittedName>
        <fullName evidence="2">SoxR reducing system RseC family protein</fullName>
    </submittedName>
</protein>
<dbReference type="PIRSF" id="PIRSF004923">
    <property type="entry name" value="RseC"/>
    <property type="match status" value="1"/>
</dbReference>
<gene>
    <name evidence="2" type="ORF">FXB42_13225</name>
</gene>
<evidence type="ECO:0000256" key="1">
    <source>
        <dbReference type="SAM" id="Phobius"/>
    </source>
</evidence>
<reference evidence="2 3" key="1">
    <citation type="submission" date="2019-08" db="EMBL/GenBank/DDBJ databases">
        <title>Isolation and enrichment of carboxydotrophic bacteria from anaerobic sludge for the production of bio-based chemicals from syngas.</title>
        <authorList>
            <person name="Antares A.L."/>
            <person name="Moreira J."/>
            <person name="Diender M."/>
            <person name="Parshina S.N."/>
            <person name="Stams A.J.M."/>
            <person name="Alves M."/>
            <person name="Alves J.I."/>
            <person name="Sousa D.Z."/>
        </authorList>
    </citation>
    <scope>NUCLEOTIDE SEQUENCE [LARGE SCALE GENOMIC DNA]</scope>
    <source>
        <strain evidence="2 3">JM</strain>
    </source>
</reference>
<dbReference type="Proteomes" id="UP000322619">
    <property type="component" value="Unassembled WGS sequence"/>
</dbReference>
<dbReference type="Pfam" id="PF04246">
    <property type="entry name" value="RseC_MucC"/>
    <property type="match status" value="1"/>
</dbReference>
<name>A0A5D0WKQ4_9FIRM</name>
<sequence>MRREETGIVIETSENKAKVKASRHGDCENCGVCPGDNAMVVEAQNLIGAKVGQRVAFEIQEANMLWAAFVVYLLPLLALFVGALGGGILGTNLGQPVLAFQIVGGSVFFTVAVIYLKRYDQAVKKNDKLLPVITKILY</sequence>
<keyword evidence="1" id="KW-1133">Transmembrane helix</keyword>
<dbReference type="InterPro" id="IPR007359">
    <property type="entry name" value="SigmaE_reg_RseC_MucC"/>
</dbReference>
<dbReference type="InterPro" id="IPR026268">
    <property type="entry name" value="RseC"/>
</dbReference>
<evidence type="ECO:0000313" key="3">
    <source>
        <dbReference type="Proteomes" id="UP000322619"/>
    </source>
</evidence>
<organism evidence="2 3">
    <name type="scientific">Acetobacterium wieringae</name>
    <dbReference type="NCBI Taxonomy" id="52694"/>
    <lineage>
        <taxon>Bacteria</taxon>
        <taxon>Bacillati</taxon>
        <taxon>Bacillota</taxon>
        <taxon>Clostridia</taxon>
        <taxon>Eubacteriales</taxon>
        <taxon>Eubacteriaceae</taxon>
        <taxon>Acetobacterium</taxon>
    </lineage>
</organism>
<dbReference type="PANTHER" id="PTHR35867">
    <property type="entry name" value="PROTEIN RSEC"/>
    <property type="match status" value="1"/>
</dbReference>
<keyword evidence="1" id="KW-0812">Transmembrane</keyword>
<dbReference type="AlphaFoldDB" id="A0A5D0WKQ4"/>
<dbReference type="RefSeq" id="WP_148638174.1">
    <property type="nucleotide sequence ID" value="NZ_CP097897.1"/>
</dbReference>
<accession>A0A5D0WKQ4</accession>
<feature type="transmembrane region" description="Helical" evidence="1">
    <location>
        <begin position="64"/>
        <end position="85"/>
    </location>
</feature>
<dbReference type="EMBL" id="VSLA01000026">
    <property type="protein sequence ID" value="TYC84281.1"/>
    <property type="molecule type" value="Genomic_DNA"/>
</dbReference>
<evidence type="ECO:0000313" key="2">
    <source>
        <dbReference type="EMBL" id="TYC84281.1"/>
    </source>
</evidence>
<comment type="caution">
    <text evidence="2">The sequence shown here is derived from an EMBL/GenBank/DDBJ whole genome shotgun (WGS) entry which is preliminary data.</text>
</comment>
<proteinExistence type="predicted"/>
<dbReference type="PANTHER" id="PTHR35867:SF1">
    <property type="entry name" value="PROTEIN RSEC"/>
    <property type="match status" value="1"/>
</dbReference>
<keyword evidence="1" id="KW-0472">Membrane</keyword>
<feature type="transmembrane region" description="Helical" evidence="1">
    <location>
        <begin position="97"/>
        <end position="116"/>
    </location>
</feature>